<keyword evidence="1" id="KW-0238">DNA-binding</keyword>
<gene>
    <name evidence="1" type="ORF">BJO39_23275</name>
</gene>
<dbReference type="Proteomes" id="UP000839627">
    <property type="component" value="Unassembled WGS sequence"/>
</dbReference>
<comment type="caution">
    <text evidence="1">The sequence shown here is derived from an EMBL/GenBank/DDBJ whole genome shotgun (WGS) entry which is preliminary data.</text>
</comment>
<protein>
    <submittedName>
        <fullName evidence="1">DNA-binding protein</fullName>
    </submittedName>
</protein>
<organism evidence="1">
    <name type="scientific">Salmonella enteritidis</name>
    <dbReference type="NCBI Taxonomy" id="149539"/>
    <lineage>
        <taxon>Bacteria</taxon>
        <taxon>Pseudomonadati</taxon>
        <taxon>Pseudomonadota</taxon>
        <taxon>Gammaproteobacteria</taxon>
        <taxon>Enterobacterales</taxon>
        <taxon>Enterobacteriaceae</taxon>
        <taxon>Salmonella</taxon>
    </lineage>
</organism>
<evidence type="ECO:0000313" key="1">
    <source>
        <dbReference type="EMBL" id="EDC7601147.1"/>
    </source>
</evidence>
<name>A0A627PTV3_SALEN</name>
<dbReference type="EMBL" id="AALRZM010000056">
    <property type="protein sequence ID" value="EDC7601147.1"/>
    <property type="molecule type" value="Genomic_DNA"/>
</dbReference>
<proteinExistence type="predicted"/>
<dbReference type="AlphaFoldDB" id="A0A627PTV3"/>
<reference evidence="1" key="1">
    <citation type="submission" date="2018-07" db="EMBL/GenBank/DDBJ databases">
        <authorList>
            <consortium name="PulseNet: The National Subtyping Network for Foodborne Disease Surveillance"/>
            <person name="Tarr C.L."/>
            <person name="Trees E."/>
            <person name="Katz L.S."/>
            <person name="Carleton-Romer H.A."/>
            <person name="Stroika S."/>
            <person name="Kucerova Z."/>
            <person name="Roache K.F."/>
            <person name="Sabol A.L."/>
            <person name="Besser J."/>
            <person name="Gerner-Smidt P."/>
        </authorList>
    </citation>
    <scope>NUCLEOTIDE SEQUENCE [LARGE SCALE GENOMIC DNA]</scope>
    <source>
        <strain evidence="1">PNUSAS004368</strain>
    </source>
</reference>
<dbReference type="GO" id="GO:0003677">
    <property type="term" value="F:DNA binding"/>
    <property type="evidence" value="ECO:0007669"/>
    <property type="project" value="UniProtKB-KW"/>
</dbReference>
<feature type="non-terminal residue" evidence="1">
    <location>
        <position position="27"/>
    </location>
</feature>
<accession>A0A627PTV3</accession>
<sequence>MTFTFLHSIKTDITKIIRGNNMNTPDA</sequence>